<sequence>MTATHVIRPDWLTRRVLNPAVSWLARHGVTIAGARVLAVRGRKSGEWRRTPVNPLPYGGERYLVAPRGHVQWTHNMRAAGGGELHKRSHVEHFRATELADADKPEILRAYLKKWSWEVGAFFKGLDAKSSDAELLAAAHKYPVFRITTSAPPSTASDNVQDSKGGGDA</sequence>
<name>A0A7T1TBM1_9ACTN</name>
<gene>
    <name evidence="2" type="ORF">G4Z16_30255</name>
</gene>
<feature type="compositionally biased region" description="Polar residues" evidence="1">
    <location>
        <begin position="149"/>
        <end position="161"/>
    </location>
</feature>
<dbReference type="NCBIfam" id="TIGR00026">
    <property type="entry name" value="hi_GC_TIGR00026"/>
    <property type="match status" value="1"/>
</dbReference>
<dbReference type="Proteomes" id="UP000595046">
    <property type="component" value="Chromosome"/>
</dbReference>
<evidence type="ECO:0000313" key="3">
    <source>
        <dbReference type="Proteomes" id="UP000595046"/>
    </source>
</evidence>
<organism evidence="2 3">
    <name type="scientific">Streptomyces bathyalis</name>
    <dbReference type="NCBI Taxonomy" id="2710756"/>
    <lineage>
        <taxon>Bacteria</taxon>
        <taxon>Bacillati</taxon>
        <taxon>Actinomycetota</taxon>
        <taxon>Actinomycetes</taxon>
        <taxon>Kitasatosporales</taxon>
        <taxon>Streptomycetaceae</taxon>
        <taxon>Streptomyces</taxon>
    </lineage>
</organism>
<evidence type="ECO:0000313" key="2">
    <source>
        <dbReference type="EMBL" id="QPP09993.1"/>
    </source>
</evidence>
<dbReference type="InterPro" id="IPR004378">
    <property type="entry name" value="F420H2_quin_Rdtase"/>
</dbReference>
<dbReference type="Gene3D" id="2.30.110.10">
    <property type="entry name" value="Electron Transport, Fmn-binding Protein, Chain A"/>
    <property type="match status" value="1"/>
</dbReference>
<dbReference type="InterPro" id="IPR012349">
    <property type="entry name" value="Split_barrel_FMN-bd"/>
</dbReference>
<dbReference type="RefSeq" id="WP_197353753.1">
    <property type="nucleotide sequence ID" value="NZ_CP048882.1"/>
</dbReference>
<reference evidence="3" key="1">
    <citation type="submission" date="2020-02" db="EMBL/GenBank/DDBJ databases">
        <title>Streptomyces sp. ASO4wet.</title>
        <authorList>
            <person name="Risdian C."/>
            <person name="Landwehr W."/>
            <person name="Schupp P."/>
            <person name="Wink J."/>
        </authorList>
    </citation>
    <scope>NUCLEOTIDE SEQUENCE [LARGE SCALE GENOMIC DNA]</scope>
    <source>
        <strain evidence="3">ASO4wet</strain>
    </source>
</reference>
<accession>A0A7T1TBM1</accession>
<dbReference type="GO" id="GO:0016491">
    <property type="term" value="F:oxidoreductase activity"/>
    <property type="evidence" value="ECO:0007669"/>
    <property type="project" value="InterPro"/>
</dbReference>
<proteinExistence type="predicted"/>
<protein>
    <submittedName>
        <fullName evidence="2">Nitroreductase family deazaflavin-dependent oxidoreductase</fullName>
    </submittedName>
</protein>
<feature type="region of interest" description="Disordered" evidence="1">
    <location>
        <begin position="149"/>
        <end position="168"/>
    </location>
</feature>
<dbReference type="KEGG" id="sbat:G4Z16_30255"/>
<evidence type="ECO:0000256" key="1">
    <source>
        <dbReference type="SAM" id="MobiDB-lite"/>
    </source>
</evidence>
<dbReference type="EMBL" id="CP048882">
    <property type="protein sequence ID" value="QPP09993.1"/>
    <property type="molecule type" value="Genomic_DNA"/>
</dbReference>
<keyword evidence="3" id="KW-1185">Reference proteome</keyword>
<dbReference type="Pfam" id="PF04075">
    <property type="entry name" value="F420H2_quin_red"/>
    <property type="match status" value="1"/>
</dbReference>
<dbReference type="AlphaFoldDB" id="A0A7T1TBM1"/>